<proteinExistence type="predicted"/>
<organism evidence="1 2">
    <name type="scientific">Hibiscus sabdariffa</name>
    <name type="common">roselle</name>
    <dbReference type="NCBI Taxonomy" id="183260"/>
    <lineage>
        <taxon>Eukaryota</taxon>
        <taxon>Viridiplantae</taxon>
        <taxon>Streptophyta</taxon>
        <taxon>Embryophyta</taxon>
        <taxon>Tracheophyta</taxon>
        <taxon>Spermatophyta</taxon>
        <taxon>Magnoliopsida</taxon>
        <taxon>eudicotyledons</taxon>
        <taxon>Gunneridae</taxon>
        <taxon>Pentapetalae</taxon>
        <taxon>rosids</taxon>
        <taxon>malvids</taxon>
        <taxon>Malvales</taxon>
        <taxon>Malvaceae</taxon>
        <taxon>Malvoideae</taxon>
        <taxon>Hibiscus</taxon>
    </lineage>
</organism>
<name>A0ABR2QM60_9ROSI</name>
<gene>
    <name evidence="1" type="ORF">V6N11_024453</name>
</gene>
<dbReference type="Proteomes" id="UP001396334">
    <property type="component" value="Unassembled WGS sequence"/>
</dbReference>
<protein>
    <submittedName>
        <fullName evidence="1">Uncharacterized protein</fullName>
    </submittedName>
</protein>
<evidence type="ECO:0000313" key="2">
    <source>
        <dbReference type="Proteomes" id="UP001396334"/>
    </source>
</evidence>
<comment type="caution">
    <text evidence="1">The sequence shown here is derived from an EMBL/GenBank/DDBJ whole genome shotgun (WGS) entry which is preliminary data.</text>
</comment>
<dbReference type="EMBL" id="JBBPBN010000035">
    <property type="protein sequence ID" value="KAK9001755.1"/>
    <property type="molecule type" value="Genomic_DNA"/>
</dbReference>
<evidence type="ECO:0000313" key="1">
    <source>
        <dbReference type="EMBL" id="KAK9001755.1"/>
    </source>
</evidence>
<keyword evidence="2" id="KW-1185">Reference proteome</keyword>
<reference evidence="1 2" key="1">
    <citation type="journal article" date="2024" name="G3 (Bethesda)">
        <title>Genome assembly of Hibiscus sabdariffa L. provides insights into metabolisms of medicinal natural products.</title>
        <authorList>
            <person name="Kim T."/>
        </authorList>
    </citation>
    <scope>NUCLEOTIDE SEQUENCE [LARGE SCALE GENOMIC DNA]</scope>
    <source>
        <strain evidence="1">TK-2024</strain>
        <tissue evidence="1">Old leaves</tissue>
    </source>
</reference>
<accession>A0ABR2QM60</accession>
<sequence length="242" mass="26779">MCCHSLMMVVASRYHATSKILAMGMDVEALLSNNPLHSALPIIIEFGDCIGPILKLDYQTEGGPRGRFTRMTISLEPVVSKLVINGCVQIVVDHLYGSKYGPVQDIYPFIAPEAHPVQSAPPQVHIVDPSESNFGPWMVVDRRQRRTPPKSNSSSTISKQQAPHMALVLTPSLIIMKKILRTLWLPRVKRSNDINLIVFVPLDFPLVCAIATLCNTMLLPSKGKLLVDVSLSRRTLIKVGLH</sequence>